<proteinExistence type="inferred from homology"/>
<feature type="transmembrane region" description="Helical" evidence="3">
    <location>
        <begin position="98"/>
        <end position="118"/>
    </location>
</feature>
<feature type="transmembrane region" description="Helical" evidence="3">
    <location>
        <begin position="15"/>
        <end position="32"/>
    </location>
</feature>
<feature type="transmembrane region" description="Helical" evidence="3">
    <location>
        <begin position="178"/>
        <end position="199"/>
    </location>
</feature>
<comment type="subcellular location">
    <subcellularLocation>
        <location evidence="1">Membrane</location>
        <topology evidence="1">Multi-pass membrane protein</topology>
    </subcellularLocation>
</comment>
<evidence type="ECO:0000256" key="2">
    <source>
        <dbReference type="ARBA" id="ARBA00006727"/>
    </source>
</evidence>
<feature type="transmembrane region" description="Helical" evidence="3">
    <location>
        <begin position="238"/>
        <end position="259"/>
    </location>
</feature>
<dbReference type="InterPro" id="IPR036259">
    <property type="entry name" value="MFS_trans_sf"/>
</dbReference>
<feature type="transmembrane region" description="Helical" evidence="3">
    <location>
        <begin position="130"/>
        <end position="149"/>
    </location>
</feature>
<name>A0AAF1BIL2_9TREE</name>
<dbReference type="PANTHER" id="PTHR11360">
    <property type="entry name" value="MONOCARBOXYLATE TRANSPORTER"/>
    <property type="match status" value="1"/>
</dbReference>
<sequence length="368" mass="38997">MFPHSESTVTLASNLQNGMLLVGVGLCGPLFAAMSPKLVLPVQLFGLVCGTLAFILTAFVTSAWQLVITLGILYPLSSLLFFPCIPILYDWFVERRGLASGIMFGGAAVGGTIFPLMTAKLLDAVKYKPTLYTIAAMFGSCNGVAMIFLRRRVPIAPVAPGRRVRPPINFAFLKRRGFWEMVTFVAITSLGSFIPSVWLPTFADAVGPTHPGGTGLVAIMYASSSFGNPMVGFLADRFPVGFVVTGMCTAAALAAWLLWGLGTNSALLVLFSMVWGMLALPLAATWSQMISYVARDDPALPMLLFSICAFVRGSINFASGPISTALLKSGVLRGAAGAYGTTNYGALLLFTGAVTFVGGLAAAFFPRR</sequence>
<dbReference type="GeneID" id="87808425"/>
<dbReference type="GO" id="GO:0022857">
    <property type="term" value="F:transmembrane transporter activity"/>
    <property type="evidence" value="ECO:0007669"/>
    <property type="project" value="InterPro"/>
</dbReference>
<feature type="transmembrane region" description="Helical" evidence="3">
    <location>
        <begin position="344"/>
        <end position="365"/>
    </location>
</feature>
<accession>A0AAF1BIL2</accession>
<dbReference type="InterPro" id="IPR050327">
    <property type="entry name" value="Proton-linked_MCT"/>
</dbReference>
<dbReference type="RefSeq" id="XP_062627704.1">
    <property type="nucleotide sequence ID" value="XM_062771720.1"/>
</dbReference>
<evidence type="ECO:0000313" key="4">
    <source>
        <dbReference type="EMBL" id="WOO81672.1"/>
    </source>
</evidence>
<dbReference type="SUPFAM" id="SSF103473">
    <property type="entry name" value="MFS general substrate transporter"/>
    <property type="match status" value="1"/>
</dbReference>
<dbReference type="GO" id="GO:0016020">
    <property type="term" value="C:membrane"/>
    <property type="evidence" value="ECO:0007669"/>
    <property type="project" value="UniProtKB-SubCell"/>
</dbReference>
<dbReference type="InterPro" id="IPR011701">
    <property type="entry name" value="MFS"/>
</dbReference>
<comment type="similarity">
    <text evidence="2">Belongs to the major facilitator superfamily. Monocarboxylate porter (TC 2.A.1.13) family.</text>
</comment>
<reference evidence="4" key="1">
    <citation type="submission" date="2023-10" db="EMBL/GenBank/DDBJ databases">
        <authorList>
            <person name="Noh H."/>
        </authorList>
    </citation>
    <scope>NUCLEOTIDE SEQUENCE</scope>
    <source>
        <strain evidence="4">DUCC4014</strain>
    </source>
</reference>
<dbReference type="AlphaFoldDB" id="A0AAF1BIL2"/>
<protein>
    <submittedName>
        <fullName evidence="4">Fujikurins efflux protein</fullName>
    </submittedName>
</protein>
<gene>
    <name evidence="4" type="primary">FFUJ_12242_2</name>
    <name evidence="4" type="ORF">LOC62_03G005195</name>
</gene>
<feature type="transmembrane region" description="Helical" evidence="3">
    <location>
        <begin position="299"/>
        <end position="324"/>
    </location>
</feature>
<organism evidence="4 5">
    <name type="scientific">Vanrija pseudolonga</name>
    <dbReference type="NCBI Taxonomy" id="143232"/>
    <lineage>
        <taxon>Eukaryota</taxon>
        <taxon>Fungi</taxon>
        <taxon>Dikarya</taxon>
        <taxon>Basidiomycota</taxon>
        <taxon>Agaricomycotina</taxon>
        <taxon>Tremellomycetes</taxon>
        <taxon>Trichosporonales</taxon>
        <taxon>Trichosporonaceae</taxon>
        <taxon>Vanrija</taxon>
    </lineage>
</organism>
<dbReference type="Pfam" id="PF07690">
    <property type="entry name" value="MFS_1"/>
    <property type="match status" value="1"/>
</dbReference>
<keyword evidence="3" id="KW-0812">Transmembrane</keyword>
<evidence type="ECO:0000256" key="1">
    <source>
        <dbReference type="ARBA" id="ARBA00004141"/>
    </source>
</evidence>
<keyword evidence="3" id="KW-1133">Transmembrane helix</keyword>
<evidence type="ECO:0000256" key="3">
    <source>
        <dbReference type="SAM" id="Phobius"/>
    </source>
</evidence>
<dbReference type="Gene3D" id="1.20.1250.20">
    <property type="entry name" value="MFS general substrate transporter like domains"/>
    <property type="match status" value="2"/>
</dbReference>
<keyword evidence="3" id="KW-0472">Membrane</keyword>
<keyword evidence="5" id="KW-1185">Reference proteome</keyword>
<dbReference type="PANTHER" id="PTHR11360:SF287">
    <property type="entry name" value="MFS MONOCARBOXYLATE TRANSPORTER"/>
    <property type="match status" value="1"/>
</dbReference>
<dbReference type="Proteomes" id="UP000827549">
    <property type="component" value="Chromosome 3"/>
</dbReference>
<dbReference type="EMBL" id="CP086716">
    <property type="protein sequence ID" value="WOO81672.1"/>
    <property type="molecule type" value="Genomic_DNA"/>
</dbReference>
<feature type="transmembrane region" description="Helical" evidence="3">
    <location>
        <begin position="265"/>
        <end position="287"/>
    </location>
</feature>
<feature type="transmembrane region" description="Helical" evidence="3">
    <location>
        <begin position="44"/>
        <end position="66"/>
    </location>
</feature>
<evidence type="ECO:0000313" key="5">
    <source>
        <dbReference type="Proteomes" id="UP000827549"/>
    </source>
</evidence>
<feature type="transmembrane region" description="Helical" evidence="3">
    <location>
        <begin position="72"/>
        <end position="91"/>
    </location>
</feature>